<feature type="non-terminal residue" evidence="6">
    <location>
        <position position="405"/>
    </location>
</feature>
<dbReference type="GO" id="GO:1904680">
    <property type="term" value="F:peptide transmembrane transporter activity"/>
    <property type="evidence" value="ECO:0007669"/>
    <property type="project" value="TreeGrafter"/>
</dbReference>
<dbReference type="SUPFAM" id="SSF53850">
    <property type="entry name" value="Periplasmic binding protein-like II"/>
    <property type="match status" value="1"/>
</dbReference>
<gene>
    <name evidence="6" type="ORF">S12H4_15388</name>
</gene>
<organism evidence="6">
    <name type="scientific">marine sediment metagenome</name>
    <dbReference type="NCBI Taxonomy" id="412755"/>
    <lineage>
        <taxon>unclassified sequences</taxon>
        <taxon>metagenomes</taxon>
        <taxon>ecological metagenomes</taxon>
    </lineage>
</organism>
<dbReference type="Gene3D" id="3.10.105.10">
    <property type="entry name" value="Dipeptide-binding Protein, Domain 3"/>
    <property type="match status" value="1"/>
</dbReference>
<dbReference type="InterPro" id="IPR039424">
    <property type="entry name" value="SBP_5"/>
</dbReference>
<evidence type="ECO:0000256" key="4">
    <source>
        <dbReference type="SAM" id="MobiDB-lite"/>
    </source>
</evidence>
<protein>
    <recommendedName>
        <fullName evidence="5">Solute-binding protein family 5 domain-containing protein</fullName>
    </recommendedName>
</protein>
<feature type="region of interest" description="Disordered" evidence="4">
    <location>
        <begin position="1"/>
        <end position="27"/>
    </location>
</feature>
<feature type="domain" description="Solute-binding protein family 5" evidence="5">
    <location>
        <begin position="99"/>
        <end position="398"/>
    </location>
</feature>
<reference evidence="6" key="1">
    <citation type="journal article" date="2014" name="Front. Microbiol.">
        <title>High frequency of phylogenetically diverse reductive dehalogenase-homologous genes in deep subseafloor sedimentary metagenomes.</title>
        <authorList>
            <person name="Kawai M."/>
            <person name="Futagami T."/>
            <person name="Toyoda A."/>
            <person name="Takaki Y."/>
            <person name="Nishi S."/>
            <person name="Hori S."/>
            <person name="Arai W."/>
            <person name="Tsubouchi T."/>
            <person name="Morono Y."/>
            <person name="Uchiyama I."/>
            <person name="Ito T."/>
            <person name="Fujiyama A."/>
            <person name="Inagaki F."/>
            <person name="Takami H."/>
        </authorList>
    </citation>
    <scope>NUCLEOTIDE SEQUENCE</scope>
    <source>
        <strain evidence="6">Expedition CK06-06</strain>
    </source>
</reference>
<sequence length="405" mass="45633">EEEEEEEEEVVEEEEEEEVEEPAVGEPQRGGTLIVFRGVSTGTDSTDMTGTEVIAVTPLVGPIIDYLVMGDFETYGPRGTNEYAFNIGAIVQVDKKFLRGALAESWELHWPDSVVIHIRPGVYWQAMGKEHVMESRELTADDVVFSMTHVYDTVLQMALTEHGGFIDRVYAADKYTVIVETSSYQANWLRHLSGYQLGVYAPEVIEAGLDDWNELVGTGPFMFKKYVAGSHMTYARNPNFWGSPITINGTEYEIPFVDELVYALIPDMSTRVAALRTGKLDIYHKMSLKYEDTLAQTTPELLKLNILKDDITVLPLKCDKEPFNNRNVRRAMMMALDRETMVKALMIKGEANPWLIGGFSAGQAPLEVYSASNREVFEYNPEKARQMLIDEGYPEGFKVTGIIFS</sequence>
<dbReference type="CDD" id="cd00995">
    <property type="entry name" value="PBP2_NikA_DppA_OppA_like"/>
    <property type="match status" value="1"/>
</dbReference>
<feature type="non-terminal residue" evidence="6">
    <location>
        <position position="1"/>
    </location>
</feature>
<dbReference type="GO" id="GO:0015833">
    <property type="term" value="P:peptide transport"/>
    <property type="evidence" value="ECO:0007669"/>
    <property type="project" value="TreeGrafter"/>
</dbReference>
<keyword evidence="2" id="KW-0813">Transport</keyword>
<comment type="caution">
    <text evidence="6">The sequence shown here is derived from an EMBL/GenBank/DDBJ whole genome shotgun (WGS) entry which is preliminary data.</text>
</comment>
<proteinExistence type="inferred from homology"/>
<dbReference type="PANTHER" id="PTHR30290">
    <property type="entry name" value="PERIPLASMIC BINDING COMPONENT OF ABC TRANSPORTER"/>
    <property type="match status" value="1"/>
</dbReference>
<feature type="compositionally biased region" description="Acidic residues" evidence="4">
    <location>
        <begin position="1"/>
        <end position="23"/>
    </location>
</feature>
<evidence type="ECO:0000259" key="5">
    <source>
        <dbReference type="Pfam" id="PF00496"/>
    </source>
</evidence>
<keyword evidence="3" id="KW-0732">Signal</keyword>
<dbReference type="EMBL" id="BARW01007385">
    <property type="protein sequence ID" value="GAI87143.1"/>
    <property type="molecule type" value="Genomic_DNA"/>
</dbReference>
<dbReference type="Pfam" id="PF00496">
    <property type="entry name" value="SBP_bac_5"/>
    <property type="match status" value="1"/>
</dbReference>
<evidence type="ECO:0000256" key="3">
    <source>
        <dbReference type="ARBA" id="ARBA00022729"/>
    </source>
</evidence>
<evidence type="ECO:0000256" key="1">
    <source>
        <dbReference type="ARBA" id="ARBA00005695"/>
    </source>
</evidence>
<dbReference type="AlphaFoldDB" id="X1S2P0"/>
<evidence type="ECO:0000313" key="6">
    <source>
        <dbReference type="EMBL" id="GAI87143.1"/>
    </source>
</evidence>
<name>X1S2P0_9ZZZZ</name>
<comment type="similarity">
    <text evidence="1">Belongs to the bacterial solute-binding protein 5 family.</text>
</comment>
<dbReference type="Gene3D" id="3.40.190.10">
    <property type="entry name" value="Periplasmic binding protein-like II"/>
    <property type="match status" value="1"/>
</dbReference>
<dbReference type="InterPro" id="IPR000914">
    <property type="entry name" value="SBP_5_dom"/>
</dbReference>
<evidence type="ECO:0000256" key="2">
    <source>
        <dbReference type="ARBA" id="ARBA00022448"/>
    </source>
</evidence>
<accession>X1S2P0</accession>
<dbReference type="PANTHER" id="PTHR30290:SF9">
    <property type="entry name" value="OLIGOPEPTIDE-BINDING PROTEIN APPA"/>
    <property type="match status" value="1"/>
</dbReference>